<dbReference type="Pfam" id="PF01928">
    <property type="entry name" value="CYTH"/>
    <property type="match status" value="1"/>
</dbReference>
<evidence type="ECO:0000313" key="2">
    <source>
        <dbReference type="EMBL" id="THB62416.1"/>
    </source>
</evidence>
<comment type="caution">
    <text evidence="2">The sequence shown here is derived from an EMBL/GenBank/DDBJ whole genome shotgun (WGS) entry which is preliminary data.</text>
</comment>
<gene>
    <name evidence="2" type="ORF">ESZ54_00980</name>
</gene>
<dbReference type="InterPro" id="IPR033469">
    <property type="entry name" value="CYTH-like_dom_sf"/>
</dbReference>
<dbReference type="RefSeq" id="WP_136135802.1">
    <property type="nucleotide sequence ID" value="NZ_SDGV01000001.1"/>
</dbReference>
<accession>A0A4S3B8Z8</accession>
<reference evidence="2 3" key="1">
    <citation type="submission" date="2019-01" db="EMBL/GenBank/DDBJ databases">
        <title>Vagococcus silagei sp. nov. isolated from brewer's grain.</title>
        <authorList>
            <person name="Guu J.-R."/>
        </authorList>
    </citation>
    <scope>NUCLEOTIDE SEQUENCE [LARGE SCALE GENOMIC DNA]</scope>
    <source>
        <strain evidence="2 3">2B-2</strain>
    </source>
</reference>
<dbReference type="InterPro" id="IPR023577">
    <property type="entry name" value="CYTH_domain"/>
</dbReference>
<evidence type="ECO:0000313" key="3">
    <source>
        <dbReference type="Proteomes" id="UP000310506"/>
    </source>
</evidence>
<organism evidence="2 3">
    <name type="scientific">Vagococcus silagei</name>
    <dbReference type="NCBI Taxonomy" id="2508885"/>
    <lineage>
        <taxon>Bacteria</taxon>
        <taxon>Bacillati</taxon>
        <taxon>Bacillota</taxon>
        <taxon>Bacilli</taxon>
        <taxon>Lactobacillales</taxon>
        <taxon>Enterococcaceae</taxon>
        <taxon>Vagococcus</taxon>
    </lineage>
</organism>
<proteinExistence type="predicted"/>
<name>A0A4S3B8Z8_9ENTE</name>
<keyword evidence="3" id="KW-1185">Reference proteome</keyword>
<dbReference type="PROSITE" id="PS51707">
    <property type="entry name" value="CYTH"/>
    <property type="match status" value="1"/>
</dbReference>
<dbReference type="PIRSF" id="PIRSF012526">
    <property type="entry name" value="CYTH_UCP012526"/>
    <property type="match status" value="1"/>
</dbReference>
<dbReference type="SMART" id="SM01118">
    <property type="entry name" value="CYTH"/>
    <property type="match status" value="1"/>
</dbReference>
<dbReference type="InterPro" id="IPR009195">
    <property type="entry name" value="Uncharacterised_YjbK"/>
</dbReference>
<dbReference type="AlphaFoldDB" id="A0A4S3B8Z8"/>
<sequence>MAKELEIEFKNMLTATEYQELINLYSDKNATHIVQTNYYFDTPNQDLKQKKMGLRIREKSLPHELTLKVPTTDQHALVEVTDHLTEQEKNDFLNKMIFPTNSHVREVLLENGIQIDTIERIGELSTDRLESTQHLPHLIVIDKSTFYGHIDYELEMETNDSRTGEVFFKNFLKEHHIPERPADKKIARMLFYKEK</sequence>
<feature type="domain" description="CYTH" evidence="1">
    <location>
        <begin position="4"/>
        <end position="195"/>
    </location>
</feature>
<dbReference type="Gene3D" id="2.40.320.10">
    <property type="entry name" value="Hypothetical Protein Pfu-838710-001"/>
    <property type="match status" value="1"/>
</dbReference>
<dbReference type="Proteomes" id="UP000310506">
    <property type="component" value="Unassembled WGS sequence"/>
</dbReference>
<dbReference type="SUPFAM" id="SSF55154">
    <property type="entry name" value="CYTH-like phosphatases"/>
    <property type="match status" value="1"/>
</dbReference>
<evidence type="ECO:0000259" key="1">
    <source>
        <dbReference type="PROSITE" id="PS51707"/>
    </source>
</evidence>
<dbReference type="CDD" id="cd07762">
    <property type="entry name" value="CYTH-like_Pase_1"/>
    <property type="match status" value="1"/>
</dbReference>
<dbReference type="EMBL" id="SDGV01000001">
    <property type="protein sequence ID" value="THB62416.1"/>
    <property type="molecule type" value="Genomic_DNA"/>
</dbReference>
<dbReference type="OrthoDB" id="384378at2"/>
<protein>
    <submittedName>
        <fullName evidence="2">CYTH domain-containing protein</fullName>
    </submittedName>
</protein>